<dbReference type="RefSeq" id="WP_192595288.1">
    <property type="nucleotide sequence ID" value="NZ_BAAALJ010000020.1"/>
</dbReference>
<gene>
    <name evidence="2" type="ORF">H4W27_001365</name>
</gene>
<evidence type="ECO:0000313" key="2">
    <source>
        <dbReference type="EMBL" id="MBE1524247.1"/>
    </source>
</evidence>
<keyword evidence="2" id="KW-0378">Hydrolase</keyword>
<accession>A0ABR9JFL6</accession>
<dbReference type="PANTHER" id="PTHR43194:SF5">
    <property type="entry name" value="PIMELOYL-[ACYL-CARRIER PROTEIN] METHYL ESTER ESTERASE"/>
    <property type="match status" value="1"/>
</dbReference>
<dbReference type="SUPFAM" id="SSF53474">
    <property type="entry name" value="alpha/beta-Hydrolases"/>
    <property type="match status" value="1"/>
</dbReference>
<dbReference type="Gene3D" id="3.40.50.1820">
    <property type="entry name" value="alpha/beta hydrolase"/>
    <property type="match status" value="1"/>
</dbReference>
<dbReference type="PANTHER" id="PTHR43194">
    <property type="entry name" value="HYDROLASE ALPHA/BETA FOLD FAMILY"/>
    <property type="match status" value="1"/>
</dbReference>
<dbReference type="InterPro" id="IPR012354">
    <property type="entry name" value="Esterase_lipase"/>
</dbReference>
<dbReference type="Proteomes" id="UP000643525">
    <property type="component" value="Unassembled WGS sequence"/>
</dbReference>
<proteinExistence type="predicted"/>
<dbReference type="EC" id="3.1.1.1" evidence="2"/>
<sequence length="248" mass="26616">MDTSGTGIAVFHGFTSTPASMQPVAAALREAGFTVDLPLLPGHGTSWQELQGTSRQQIARAALASYDRLAARCSRVVTVGLSMGGALALHVAAHRRVDAVAVINPGLRLAPLTGPAAWALGRLRPTVASIAGDIAKPGVIEEAYAQTPLRAVVQLDLLFAQVRQELPEIRRRGTPVMLFRSGTDDVLPPSSADTLIRALPEDQLQVIHLPRSRHVATLDHEAETIHHHLLEFLHSRHPAGEPTERMAP</sequence>
<dbReference type="Pfam" id="PF12697">
    <property type="entry name" value="Abhydrolase_6"/>
    <property type="match status" value="1"/>
</dbReference>
<dbReference type="GO" id="GO:0106435">
    <property type="term" value="F:carboxylesterase activity"/>
    <property type="evidence" value="ECO:0007669"/>
    <property type="project" value="UniProtKB-EC"/>
</dbReference>
<dbReference type="PIRSF" id="PIRSF017388">
    <property type="entry name" value="Esterase_lipase"/>
    <property type="match status" value="1"/>
</dbReference>
<protein>
    <submittedName>
        <fullName evidence="2">Carboxylesterase</fullName>
        <ecNumber evidence="2">3.1.1.1</ecNumber>
    </submittedName>
</protein>
<dbReference type="InterPro" id="IPR029058">
    <property type="entry name" value="AB_hydrolase_fold"/>
</dbReference>
<comment type="caution">
    <text evidence="2">The sequence shown here is derived from an EMBL/GenBank/DDBJ whole genome shotgun (WGS) entry which is preliminary data.</text>
</comment>
<evidence type="ECO:0000313" key="3">
    <source>
        <dbReference type="Proteomes" id="UP000643525"/>
    </source>
</evidence>
<name>A0ABR9JFL6_9MICC</name>
<keyword evidence="3" id="KW-1185">Reference proteome</keyword>
<feature type="domain" description="AB hydrolase-1" evidence="1">
    <location>
        <begin position="11"/>
        <end position="223"/>
    </location>
</feature>
<organism evidence="2 3">
    <name type="scientific">Nesterenkonia lutea</name>
    <dbReference type="NCBI Taxonomy" id="272919"/>
    <lineage>
        <taxon>Bacteria</taxon>
        <taxon>Bacillati</taxon>
        <taxon>Actinomycetota</taxon>
        <taxon>Actinomycetes</taxon>
        <taxon>Micrococcales</taxon>
        <taxon>Micrococcaceae</taxon>
        <taxon>Nesterenkonia</taxon>
    </lineage>
</organism>
<dbReference type="InterPro" id="IPR050228">
    <property type="entry name" value="Carboxylesterase_BioH"/>
</dbReference>
<reference evidence="2 3" key="1">
    <citation type="submission" date="2020-10" db="EMBL/GenBank/DDBJ databases">
        <title>Sequencing the genomes of 1000 actinobacteria strains.</title>
        <authorList>
            <person name="Klenk H.-P."/>
        </authorList>
    </citation>
    <scope>NUCLEOTIDE SEQUENCE [LARGE SCALE GENOMIC DNA]</scope>
    <source>
        <strain evidence="2 3">DSM 15666</strain>
    </source>
</reference>
<dbReference type="InterPro" id="IPR000073">
    <property type="entry name" value="AB_hydrolase_1"/>
</dbReference>
<dbReference type="EMBL" id="JADBED010000001">
    <property type="protein sequence ID" value="MBE1524247.1"/>
    <property type="molecule type" value="Genomic_DNA"/>
</dbReference>
<evidence type="ECO:0000259" key="1">
    <source>
        <dbReference type="Pfam" id="PF12697"/>
    </source>
</evidence>